<evidence type="ECO:0000313" key="4">
    <source>
        <dbReference type="Proteomes" id="UP000219048"/>
    </source>
</evidence>
<proteinExistence type="predicted"/>
<evidence type="ECO:0000259" key="1">
    <source>
        <dbReference type="Pfam" id="PF06452"/>
    </source>
</evidence>
<reference evidence="4" key="1">
    <citation type="submission" date="2017-09" db="EMBL/GenBank/DDBJ databases">
        <authorList>
            <person name="Varghese N."/>
            <person name="Submissions S."/>
        </authorList>
    </citation>
    <scope>NUCLEOTIDE SEQUENCE [LARGE SCALE GENOMIC DNA]</scope>
    <source>
        <strain evidence="4">DSM 25885</strain>
    </source>
</reference>
<dbReference type="GO" id="GO:0004553">
    <property type="term" value="F:hydrolase activity, hydrolyzing O-glycosyl compounds"/>
    <property type="evidence" value="ECO:0007669"/>
    <property type="project" value="InterPro"/>
</dbReference>
<feature type="domain" description="DUF5916" evidence="2">
    <location>
        <begin position="242"/>
        <end position="879"/>
    </location>
</feature>
<feature type="domain" description="Carbohydrate-binding" evidence="1">
    <location>
        <begin position="44"/>
        <end position="199"/>
    </location>
</feature>
<protein>
    <recommendedName>
        <fullName evidence="5">Hydrolase</fullName>
    </recommendedName>
</protein>
<dbReference type="InterPro" id="IPR010502">
    <property type="entry name" value="Carb-bd_dom_fam9"/>
</dbReference>
<dbReference type="Pfam" id="PF06452">
    <property type="entry name" value="CBM9_1"/>
    <property type="match status" value="1"/>
</dbReference>
<dbReference type="CDD" id="cd09618">
    <property type="entry name" value="CBM9_like_2"/>
    <property type="match status" value="1"/>
</dbReference>
<dbReference type="GO" id="GO:0016052">
    <property type="term" value="P:carbohydrate catabolic process"/>
    <property type="evidence" value="ECO:0007669"/>
    <property type="project" value="InterPro"/>
</dbReference>
<dbReference type="Proteomes" id="UP000219048">
    <property type="component" value="Unassembled WGS sequence"/>
</dbReference>
<gene>
    <name evidence="3" type="ORF">SAMN06265377_0436</name>
</gene>
<evidence type="ECO:0008006" key="5">
    <source>
        <dbReference type="Google" id="ProtNLM"/>
    </source>
</evidence>
<evidence type="ECO:0000259" key="2">
    <source>
        <dbReference type="Pfam" id="PF19313"/>
    </source>
</evidence>
<keyword evidence="4" id="KW-1185">Reference proteome</keyword>
<dbReference type="SUPFAM" id="SSF49344">
    <property type="entry name" value="CBD9-like"/>
    <property type="match status" value="1"/>
</dbReference>
<dbReference type="EMBL" id="OBEH01000001">
    <property type="protein sequence ID" value="SNY94776.1"/>
    <property type="molecule type" value="Genomic_DNA"/>
</dbReference>
<accession>A0A285MFQ4</accession>
<dbReference type="OrthoDB" id="9786766at2"/>
<sequence>MLKANILISLFFVFPLIVFSQRHKEISKRTFTIKKVVKSEVPVIDGKLNDAIWINVNEWESNFIQREPNENVPPSEDTSFKIFYDAKHVYIGIKNFDKHPEKITNWMSRRDGFEGDWVEVVFDSYYDLRSAFSFTVTAAGVKGDKIITLNGKNEDITWNPIWYAKSAITDEGWTAEMKIPLSQLRFGKSEKQVWGFQVIRKYFKNDEISVWQRIPMDASGWVSEFGKLHGLDWVKPQRQFEIQPFVVTSLETFEKEPSNPYRNKNSTSINVGIDGKLGVTNDLTLDFTINPDFGQVEADPAAIALDGFQLFFKEQRPFFVENKNIFNYQFSNPIIGGTFSSDNLFYSRRIGRSPQGSAQAAAGEFVDTPERTTILGAVKFSGKTKNGWSIGVMESMTANEFATINANGNEREQLIEPFTNYFVGRLQKDFNHRNTFLGGIVTSTYRNLDANTNFLHKSATTVGIDFMHQWKDRTWYFGANMVMSHVGGTEAAILRTQLSIPHLFHRTDAGHVSVDPTRTSLTGTGGDIKFGKAGQGHLTFETGITWRSPELELNDLGFMREADDIQNYTGVTYSSLKPFGVFRKGTLTYKHWVKWDFEGNLNYVDWDVEAVGTFQNNWNATLGFFHQPHIYAKSLLQGGPRIYLPDQHGAWWALGTDSRKKLSFSLDGWTKTGNEDSYFLLDNGLKITYQPLNRLGLSISPRYNLIRHRLQYNETVDFSGSPRYLMSKLDQDTFSLAFRLNYTINPNLSIQYYAEPYISKGLYTDFGYMDNPLAENQNEQLFQFSEGQIFYDEMNNTYTVDETLDATVDYDFRDPDFSFAQFRSNLVVRYEYKPGSEIFLVWAQGITDFGRPNGNLYNSFDNQIFSKQPNNTFLIKATYRFF</sequence>
<name>A0A285MFQ4_9FLAO</name>
<evidence type="ECO:0000313" key="3">
    <source>
        <dbReference type="EMBL" id="SNY94776.1"/>
    </source>
</evidence>
<dbReference type="AlphaFoldDB" id="A0A285MFQ4"/>
<dbReference type="Pfam" id="PF19313">
    <property type="entry name" value="DUF5916"/>
    <property type="match status" value="1"/>
</dbReference>
<dbReference type="RefSeq" id="WP_097044130.1">
    <property type="nucleotide sequence ID" value="NZ_OBEH01000001.1"/>
</dbReference>
<dbReference type="GO" id="GO:0030246">
    <property type="term" value="F:carbohydrate binding"/>
    <property type="evidence" value="ECO:0007669"/>
    <property type="project" value="InterPro"/>
</dbReference>
<dbReference type="Gene3D" id="2.60.40.1190">
    <property type="match status" value="1"/>
</dbReference>
<organism evidence="3 4">
    <name type="scientific">Flagellimonas pacifica</name>
    <dbReference type="NCBI Taxonomy" id="1247520"/>
    <lineage>
        <taxon>Bacteria</taxon>
        <taxon>Pseudomonadati</taxon>
        <taxon>Bacteroidota</taxon>
        <taxon>Flavobacteriia</taxon>
        <taxon>Flavobacteriales</taxon>
        <taxon>Flavobacteriaceae</taxon>
        <taxon>Flagellimonas</taxon>
    </lineage>
</organism>
<dbReference type="InterPro" id="IPR045670">
    <property type="entry name" value="DUF5916"/>
</dbReference>